<dbReference type="GO" id="GO:0031956">
    <property type="term" value="F:medium-chain fatty acid-CoA ligase activity"/>
    <property type="evidence" value="ECO:0007669"/>
    <property type="project" value="TreeGrafter"/>
</dbReference>
<sequence>MQRFKQQLLTCEFGEEPRSLFISDKVNHKDAVPTIRRPQRKAETLGLRYLILLRGDTITNLSIQRWEDVMNDNHELSPLFTSGATGDPKAAMLTHFEMTDIGCSGPPLFHCFGLCAGLLACFTHGAAIVFASRDFEAEAIANALADEHCTLLHGVPTVHSAILGAMQNKRIKINTIRLGIAAGSQVPPALLTELRNQMGFRDTIYAMSSGMTETSPASFMTVSSDRIEKKRETVGRILPHAAAKIVDQNNRILPRGQQGEICISGYLLQKGYYKNPAKTAEAMIQDENGVRWMHTEDEASIDEDGYCRITADGVAGENVFPAEIEERLLQHPAINQASVVSVKDQKYGEAVAAFVQLRVGQRKPTLEAMRDWIRQTLAPQKAPSYLMKTAR</sequence>
<protein>
    <submittedName>
        <fullName evidence="3">Rhinocladiella mackenziei CBS 650.93 unplaced genomic scaffold supercont1.6, whole genome shotgun sequence</fullName>
    </submittedName>
</protein>
<proteinExistence type="predicted"/>
<organism evidence="3 4">
    <name type="scientific">Rhinocladiella mackenziei CBS 650.93</name>
    <dbReference type="NCBI Taxonomy" id="1442369"/>
    <lineage>
        <taxon>Eukaryota</taxon>
        <taxon>Fungi</taxon>
        <taxon>Dikarya</taxon>
        <taxon>Ascomycota</taxon>
        <taxon>Pezizomycotina</taxon>
        <taxon>Eurotiomycetes</taxon>
        <taxon>Chaetothyriomycetidae</taxon>
        <taxon>Chaetothyriales</taxon>
        <taxon>Herpotrichiellaceae</taxon>
        <taxon>Rhinocladiella</taxon>
    </lineage>
</organism>
<dbReference type="EMBL" id="KN847480">
    <property type="protein sequence ID" value="KIX02852.1"/>
    <property type="molecule type" value="Genomic_DNA"/>
</dbReference>
<dbReference type="InterPro" id="IPR000873">
    <property type="entry name" value="AMP-dep_synth/lig_dom"/>
</dbReference>
<feature type="domain" description="AMP-dependent synthetase/ligase" evidence="1">
    <location>
        <begin position="78"/>
        <end position="273"/>
    </location>
</feature>
<dbReference type="SUPFAM" id="SSF56801">
    <property type="entry name" value="Acetyl-CoA synthetase-like"/>
    <property type="match status" value="1"/>
</dbReference>
<dbReference type="PANTHER" id="PTHR43201:SF6">
    <property type="entry name" value="ACYL COA SYNTHETASE (EUROFUNG)"/>
    <property type="match status" value="1"/>
</dbReference>
<dbReference type="GO" id="GO:0006631">
    <property type="term" value="P:fatty acid metabolic process"/>
    <property type="evidence" value="ECO:0007669"/>
    <property type="project" value="TreeGrafter"/>
</dbReference>
<dbReference type="InterPro" id="IPR042099">
    <property type="entry name" value="ANL_N_sf"/>
</dbReference>
<evidence type="ECO:0000313" key="3">
    <source>
        <dbReference type="EMBL" id="KIX02852.1"/>
    </source>
</evidence>
<dbReference type="AlphaFoldDB" id="A0A0D2FLI2"/>
<feature type="domain" description="AMP-binding enzyme C-terminal" evidence="2">
    <location>
        <begin position="323"/>
        <end position="385"/>
    </location>
</feature>
<dbReference type="InterPro" id="IPR025110">
    <property type="entry name" value="AMP-bd_C"/>
</dbReference>
<name>A0A0D2FLI2_9EURO</name>
<reference evidence="3 4" key="1">
    <citation type="submission" date="2015-01" db="EMBL/GenBank/DDBJ databases">
        <title>The Genome Sequence of Rhinocladiella mackenzie CBS 650.93.</title>
        <authorList>
            <consortium name="The Broad Institute Genomics Platform"/>
            <person name="Cuomo C."/>
            <person name="de Hoog S."/>
            <person name="Gorbushina A."/>
            <person name="Stielow B."/>
            <person name="Teixiera M."/>
            <person name="Abouelleil A."/>
            <person name="Chapman S.B."/>
            <person name="Priest M."/>
            <person name="Young S.K."/>
            <person name="Wortman J."/>
            <person name="Nusbaum C."/>
            <person name="Birren B."/>
        </authorList>
    </citation>
    <scope>NUCLEOTIDE SEQUENCE [LARGE SCALE GENOMIC DNA]</scope>
    <source>
        <strain evidence="3 4">CBS 650.93</strain>
    </source>
</reference>
<dbReference type="RefSeq" id="XP_013269988.1">
    <property type="nucleotide sequence ID" value="XM_013414534.1"/>
</dbReference>
<dbReference type="PANTHER" id="PTHR43201">
    <property type="entry name" value="ACYL-COA SYNTHETASE"/>
    <property type="match status" value="1"/>
</dbReference>
<dbReference type="GeneID" id="25296866"/>
<dbReference type="Gene3D" id="3.40.50.12780">
    <property type="entry name" value="N-terminal domain of ligase-like"/>
    <property type="match status" value="1"/>
</dbReference>
<dbReference type="Pfam" id="PF13193">
    <property type="entry name" value="AMP-binding_C"/>
    <property type="match status" value="1"/>
</dbReference>
<evidence type="ECO:0000259" key="1">
    <source>
        <dbReference type="Pfam" id="PF00501"/>
    </source>
</evidence>
<dbReference type="HOGENOM" id="CLU_000022_59_7_1"/>
<dbReference type="InterPro" id="IPR045851">
    <property type="entry name" value="AMP-bd_C_sf"/>
</dbReference>
<dbReference type="STRING" id="1442369.A0A0D2FLI2"/>
<dbReference type="Gene3D" id="3.30.300.30">
    <property type="match status" value="1"/>
</dbReference>
<evidence type="ECO:0000313" key="4">
    <source>
        <dbReference type="Proteomes" id="UP000053617"/>
    </source>
</evidence>
<dbReference type="Pfam" id="PF00501">
    <property type="entry name" value="AMP-binding"/>
    <property type="match status" value="1"/>
</dbReference>
<dbReference type="OrthoDB" id="10253115at2759"/>
<gene>
    <name evidence="3" type="ORF">Z518_08795</name>
</gene>
<evidence type="ECO:0000259" key="2">
    <source>
        <dbReference type="Pfam" id="PF13193"/>
    </source>
</evidence>
<accession>A0A0D2FLI2</accession>
<dbReference type="VEuPathDB" id="FungiDB:Z518_08795"/>
<keyword evidence="4" id="KW-1185">Reference proteome</keyword>
<dbReference type="Proteomes" id="UP000053617">
    <property type="component" value="Unassembled WGS sequence"/>
</dbReference>